<organism evidence="2">
    <name type="scientific">marine sediment metagenome</name>
    <dbReference type="NCBI Taxonomy" id="412755"/>
    <lineage>
        <taxon>unclassified sequences</taxon>
        <taxon>metagenomes</taxon>
        <taxon>ecological metagenomes</taxon>
    </lineage>
</organism>
<dbReference type="SUPFAM" id="SSF46785">
    <property type="entry name" value="Winged helix' DNA-binding domain"/>
    <property type="match status" value="1"/>
</dbReference>
<dbReference type="InterPro" id="IPR038723">
    <property type="entry name" value="ArnR1-like_HTH"/>
</dbReference>
<reference evidence="2" key="1">
    <citation type="journal article" date="2015" name="Nature">
        <title>Complex archaea that bridge the gap between prokaryotes and eukaryotes.</title>
        <authorList>
            <person name="Spang A."/>
            <person name="Saw J.H."/>
            <person name="Jorgensen S.L."/>
            <person name="Zaremba-Niedzwiedzka K."/>
            <person name="Martijn J."/>
            <person name="Lind A.E."/>
            <person name="van Eijk R."/>
            <person name="Schleper C."/>
            <person name="Guy L."/>
            <person name="Ettema T.J."/>
        </authorList>
    </citation>
    <scope>NUCLEOTIDE SEQUENCE</scope>
</reference>
<dbReference type="InterPro" id="IPR036390">
    <property type="entry name" value="WH_DNA-bd_sf"/>
</dbReference>
<gene>
    <name evidence="2" type="ORF">LCGC14_1812510</name>
</gene>
<evidence type="ECO:0000313" key="2">
    <source>
        <dbReference type="EMBL" id="KKL99635.1"/>
    </source>
</evidence>
<dbReference type="Pfam" id="PF14947">
    <property type="entry name" value="HTH_45"/>
    <property type="match status" value="1"/>
</dbReference>
<name>A0A0F9J112_9ZZZZ</name>
<comment type="caution">
    <text evidence="2">The sequence shown here is derived from an EMBL/GenBank/DDBJ whole genome shotgun (WGS) entry which is preliminary data.</text>
</comment>
<sequence length="82" mass="9194">MARSKVETFLEVLEIIKGGISKPTHIMSRASLSWQPLMRILKSMMSQGLVKETVVTGDKRSTKIYELTMKGDEIVKHFRGGG</sequence>
<protein>
    <recommendedName>
        <fullName evidence="1">ArnR1-like winged helix-turn-helix domain-containing protein</fullName>
    </recommendedName>
</protein>
<proteinExistence type="predicted"/>
<dbReference type="AlphaFoldDB" id="A0A0F9J112"/>
<evidence type="ECO:0000259" key="1">
    <source>
        <dbReference type="Pfam" id="PF14947"/>
    </source>
</evidence>
<dbReference type="Gene3D" id="1.10.10.10">
    <property type="entry name" value="Winged helix-like DNA-binding domain superfamily/Winged helix DNA-binding domain"/>
    <property type="match status" value="1"/>
</dbReference>
<dbReference type="InterPro" id="IPR036388">
    <property type="entry name" value="WH-like_DNA-bd_sf"/>
</dbReference>
<dbReference type="EMBL" id="LAZR01017629">
    <property type="protein sequence ID" value="KKL99635.1"/>
    <property type="molecule type" value="Genomic_DNA"/>
</dbReference>
<feature type="domain" description="ArnR1-like winged helix-turn-helix" evidence="1">
    <location>
        <begin position="3"/>
        <end position="79"/>
    </location>
</feature>
<accession>A0A0F9J112</accession>